<keyword evidence="2 7" id="KW-0813">Transport</keyword>
<dbReference type="PANTHER" id="PTHR30193:SF37">
    <property type="entry name" value="INNER MEMBRANE ABC TRANSPORTER PERMEASE PROTEIN YCJO"/>
    <property type="match status" value="1"/>
</dbReference>
<keyword evidence="10" id="KW-1185">Reference proteome</keyword>
<evidence type="ECO:0000256" key="7">
    <source>
        <dbReference type="RuleBase" id="RU363032"/>
    </source>
</evidence>
<comment type="similarity">
    <text evidence="7">Belongs to the binding-protein-dependent transport system permease family.</text>
</comment>
<feature type="transmembrane region" description="Helical" evidence="7">
    <location>
        <begin position="101"/>
        <end position="122"/>
    </location>
</feature>
<feature type="transmembrane region" description="Helical" evidence="7">
    <location>
        <begin position="70"/>
        <end position="89"/>
    </location>
</feature>
<dbReference type="AlphaFoldDB" id="A0A9X5GSB8"/>
<accession>A0A9X5GSB8</accession>
<dbReference type="EMBL" id="QZDT01000004">
    <property type="protein sequence ID" value="NBJ91887.1"/>
    <property type="molecule type" value="Genomic_DNA"/>
</dbReference>
<gene>
    <name evidence="9" type="ORF">D5281_04590</name>
</gene>
<reference evidence="9" key="1">
    <citation type="submission" date="2018-09" db="EMBL/GenBank/DDBJ databases">
        <title>Murine metabolic-syndrome-specific gut microbial biobank.</title>
        <authorList>
            <person name="Liu C."/>
        </authorList>
    </citation>
    <scope>NUCLEOTIDE SEQUENCE</scope>
    <source>
        <strain evidence="9">D42-62</strain>
    </source>
</reference>
<dbReference type="OrthoDB" id="9788108at2"/>
<evidence type="ECO:0000256" key="6">
    <source>
        <dbReference type="ARBA" id="ARBA00023136"/>
    </source>
</evidence>
<keyword evidence="3" id="KW-1003">Cell membrane</keyword>
<feature type="transmembrane region" description="Helical" evidence="7">
    <location>
        <begin position="7"/>
        <end position="27"/>
    </location>
</feature>
<evidence type="ECO:0000256" key="2">
    <source>
        <dbReference type="ARBA" id="ARBA00022448"/>
    </source>
</evidence>
<evidence type="ECO:0000256" key="5">
    <source>
        <dbReference type="ARBA" id="ARBA00022989"/>
    </source>
</evidence>
<dbReference type="GO" id="GO:0055085">
    <property type="term" value="P:transmembrane transport"/>
    <property type="evidence" value="ECO:0007669"/>
    <property type="project" value="InterPro"/>
</dbReference>
<evidence type="ECO:0000313" key="9">
    <source>
        <dbReference type="EMBL" id="NBJ91887.1"/>
    </source>
</evidence>
<dbReference type="InterPro" id="IPR051393">
    <property type="entry name" value="ABC_transporter_permease"/>
</dbReference>
<feature type="transmembrane region" description="Helical" evidence="7">
    <location>
        <begin position="155"/>
        <end position="176"/>
    </location>
</feature>
<name>A0A9X5GSB8_9FIRM</name>
<evidence type="ECO:0000256" key="3">
    <source>
        <dbReference type="ARBA" id="ARBA00022475"/>
    </source>
</evidence>
<protein>
    <submittedName>
        <fullName evidence="9">Sugar ABC transporter permease</fullName>
    </submittedName>
</protein>
<evidence type="ECO:0000259" key="8">
    <source>
        <dbReference type="PROSITE" id="PS50928"/>
    </source>
</evidence>
<dbReference type="CDD" id="cd06261">
    <property type="entry name" value="TM_PBP2"/>
    <property type="match status" value="1"/>
</dbReference>
<dbReference type="InterPro" id="IPR035906">
    <property type="entry name" value="MetI-like_sf"/>
</dbReference>
<dbReference type="PANTHER" id="PTHR30193">
    <property type="entry name" value="ABC TRANSPORTER PERMEASE PROTEIN"/>
    <property type="match status" value="1"/>
</dbReference>
<evidence type="ECO:0000256" key="1">
    <source>
        <dbReference type="ARBA" id="ARBA00004651"/>
    </source>
</evidence>
<dbReference type="GO" id="GO:0005886">
    <property type="term" value="C:plasma membrane"/>
    <property type="evidence" value="ECO:0007669"/>
    <property type="project" value="UniProtKB-SubCell"/>
</dbReference>
<feature type="domain" description="ABC transmembrane type-1" evidence="8">
    <location>
        <begin position="64"/>
        <end position="278"/>
    </location>
</feature>
<dbReference type="SUPFAM" id="SSF161098">
    <property type="entry name" value="MetI-like"/>
    <property type="match status" value="1"/>
</dbReference>
<dbReference type="Proteomes" id="UP001154420">
    <property type="component" value="Unassembled WGS sequence"/>
</dbReference>
<evidence type="ECO:0000313" key="10">
    <source>
        <dbReference type="Proteomes" id="UP001154420"/>
    </source>
</evidence>
<evidence type="ECO:0000256" key="4">
    <source>
        <dbReference type="ARBA" id="ARBA00022692"/>
    </source>
</evidence>
<feature type="transmembrane region" description="Helical" evidence="7">
    <location>
        <begin position="205"/>
        <end position="225"/>
    </location>
</feature>
<keyword evidence="4 7" id="KW-0812">Transmembrane</keyword>
<keyword evidence="5 7" id="KW-1133">Transmembrane helix</keyword>
<comment type="subcellular location">
    <subcellularLocation>
        <location evidence="1 7">Cell membrane</location>
        <topology evidence="1 7">Multi-pass membrane protein</topology>
    </subcellularLocation>
</comment>
<proteinExistence type="inferred from homology"/>
<feature type="transmembrane region" description="Helical" evidence="7">
    <location>
        <begin position="257"/>
        <end position="279"/>
    </location>
</feature>
<dbReference type="Pfam" id="PF00528">
    <property type="entry name" value="BPD_transp_1"/>
    <property type="match status" value="1"/>
</dbReference>
<comment type="caution">
    <text evidence="9">The sequence shown here is derived from an EMBL/GenBank/DDBJ whole genome shotgun (WGS) entry which is preliminary data.</text>
</comment>
<dbReference type="Gene3D" id="1.10.3720.10">
    <property type="entry name" value="MetI-like"/>
    <property type="match status" value="1"/>
</dbReference>
<feature type="transmembrane region" description="Helical" evidence="7">
    <location>
        <begin position="128"/>
        <end position="148"/>
    </location>
</feature>
<dbReference type="PROSITE" id="PS50928">
    <property type="entry name" value="ABC_TM1"/>
    <property type="match status" value="1"/>
</dbReference>
<sequence length="287" mass="32504">MRKNFTNMFFVLPLLAINITFFAIPFVKSLYMSLYNWPLLGEKAFIGIKNFIQAFQDKKFLHSLLFTMEYALLVTPMLFLVAFAMAILVNQKFKGVGIFRTIYFMPVVISMTASADIWLWIYNELYGVLNHLLLSIGIVDTPIAWMHLPKTSLPAVCAMVTWKMSGFSMLMLLGAFQSVDDEIYQSASIDGANKIQQFFRITLPLIRPTIALSMVISIIGSVLAFEQFKIMTAGGPSSKTQTAVYYIYETSFRHFKFGYGAAMSMILLVILAVLSYFQFAVMKDATD</sequence>
<organism evidence="9 10">
    <name type="scientific">Parablautia muri</name>
    <dbReference type="NCBI Taxonomy" id="2320879"/>
    <lineage>
        <taxon>Bacteria</taxon>
        <taxon>Bacillati</taxon>
        <taxon>Bacillota</taxon>
        <taxon>Clostridia</taxon>
        <taxon>Lachnospirales</taxon>
        <taxon>Lachnospiraceae</taxon>
        <taxon>Parablautia</taxon>
    </lineage>
</organism>
<dbReference type="InterPro" id="IPR000515">
    <property type="entry name" value="MetI-like"/>
</dbReference>
<keyword evidence="6 7" id="KW-0472">Membrane</keyword>